<sequence length="243" mass="28375">MKSFMNTVDNRQARNWRVFPNKVDTKLMKGMKSYLSDKRFKQALGLEVGISHTSDAFWFIHTANEIKDFQKPKPRRFRALRPQTPLDPLALVCHQLHSETTETLFKANTLVFRREQYRGFKLFLQNAQPRILNAVRDLKIGVNLMPNVDELEDFMKKMPRAFMTITVSDWTFKTGRLHSNAPRGFRYGKNLEAQIKAMDGGGAEKRWRAFPAKLKKIEDLEVLRKGPDCDRVRRVLGWYDNGL</sequence>
<reference evidence="1" key="1">
    <citation type="journal article" date="2020" name="Stud. Mycol.">
        <title>101 Dothideomycetes genomes: a test case for predicting lifestyles and emergence of pathogens.</title>
        <authorList>
            <person name="Haridas S."/>
            <person name="Albert R."/>
            <person name="Binder M."/>
            <person name="Bloem J."/>
            <person name="Labutti K."/>
            <person name="Salamov A."/>
            <person name="Andreopoulos B."/>
            <person name="Baker S."/>
            <person name="Barry K."/>
            <person name="Bills G."/>
            <person name="Bluhm B."/>
            <person name="Cannon C."/>
            <person name="Castanera R."/>
            <person name="Culley D."/>
            <person name="Daum C."/>
            <person name="Ezra D."/>
            <person name="Gonzalez J."/>
            <person name="Henrissat B."/>
            <person name="Kuo A."/>
            <person name="Liang C."/>
            <person name="Lipzen A."/>
            <person name="Lutzoni F."/>
            <person name="Magnuson J."/>
            <person name="Mondo S."/>
            <person name="Nolan M."/>
            <person name="Ohm R."/>
            <person name="Pangilinan J."/>
            <person name="Park H.-J."/>
            <person name="Ramirez L."/>
            <person name="Alfaro M."/>
            <person name="Sun H."/>
            <person name="Tritt A."/>
            <person name="Yoshinaga Y."/>
            <person name="Zwiers L.-H."/>
            <person name="Turgeon B."/>
            <person name="Goodwin S."/>
            <person name="Spatafora J."/>
            <person name="Crous P."/>
            <person name="Grigoriev I."/>
        </authorList>
    </citation>
    <scope>NUCLEOTIDE SEQUENCE</scope>
    <source>
        <strain evidence="1">CBS 627.86</strain>
    </source>
</reference>
<dbReference type="Proteomes" id="UP000799770">
    <property type="component" value="Unassembled WGS sequence"/>
</dbReference>
<evidence type="ECO:0000313" key="2">
    <source>
        <dbReference type="Proteomes" id="UP000799770"/>
    </source>
</evidence>
<protein>
    <submittedName>
        <fullName evidence="1">Uncharacterized protein</fullName>
    </submittedName>
</protein>
<keyword evidence="2" id="KW-1185">Reference proteome</keyword>
<accession>A0A6A5YI88</accession>
<dbReference type="AlphaFoldDB" id="A0A6A5YI88"/>
<evidence type="ECO:0000313" key="1">
    <source>
        <dbReference type="EMBL" id="KAF2105848.1"/>
    </source>
</evidence>
<name>A0A6A5YI88_9PLEO</name>
<dbReference type="EMBL" id="ML977370">
    <property type="protein sequence ID" value="KAF2105848.1"/>
    <property type="molecule type" value="Genomic_DNA"/>
</dbReference>
<organism evidence="1 2">
    <name type="scientific">Lophiotrema nucula</name>
    <dbReference type="NCBI Taxonomy" id="690887"/>
    <lineage>
        <taxon>Eukaryota</taxon>
        <taxon>Fungi</taxon>
        <taxon>Dikarya</taxon>
        <taxon>Ascomycota</taxon>
        <taxon>Pezizomycotina</taxon>
        <taxon>Dothideomycetes</taxon>
        <taxon>Pleosporomycetidae</taxon>
        <taxon>Pleosporales</taxon>
        <taxon>Lophiotremataceae</taxon>
        <taxon>Lophiotrema</taxon>
    </lineage>
</organism>
<gene>
    <name evidence="1" type="ORF">BDV96DRAFT_694550</name>
</gene>
<proteinExistence type="predicted"/>